<dbReference type="GO" id="GO:0016740">
    <property type="term" value="F:transferase activity"/>
    <property type="evidence" value="ECO:0007669"/>
    <property type="project" value="UniProtKB-KW"/>
</dbReference>
<dbReference type="PANTHER" id="PTHR43586">
    <property type="entry name" value="CYSTEINE DESULFURASE"/>
    <property type="match status" value="1"/>
</dbReference>
<accession>A0A6A5WSW0</accession>
<protein>
    <submittedName>
        <fullName evidence="2">PLP-dependent transferase</fullName>
    </submittedName>
</protein>
<dbReference type="Pfam" id="PF00266">
    <property type="entry name" value="Aminotran_5"/>
    <property type="match status" value="1"/>
</dbReference>
<keyword evidence="3" id="KW-1185">Reference proteome</keyword>
<feature type="domain" description="Aminotransferase class V" evidence="1">
    <location>
        <begin position="22"/>
        <end position="388"/>
    </location>
</feature>
<keyword evidence="2" id="KW-0808">Transferase</keyword>
<dbReference type="Gene3D" id="3.40.640.10">
    <property type="entry name" value="Type I PLP-dependent aspartate aminotransferase-like (Major domain)"/>
    <property type="match status" value="1"/>
</dbReference>
<sequence length="397" mass="44311">MTDSFNITTARENFPALKQDQVYLDNAGGSQVLQSVITSITDYFSNNNVQLGASYKIGQISNTKYNDGYKAAAQYINANPGEIVLGSSTTQLFVNLAQTLKFSEGDEIVLSKMEHETNVKAWHHMAERLKLIIKWWESPKPELKLTPENLKPLLSPKTKFVACTHVSNIIGTIHDVASIAKTVHEAGALFCVDGVSYAPHRQVDVKAFGVDFYAFSWYKVYGPHISVLYASTEAQKHMRPMPHYFNPTTTLEDKIGFAGSNYEATQCIPRIVEYLGGTNPKPVFEAISEHEGKLSKILLDFLNSRDDITVHGNTSADSNERVPTISFTIEGRNSKEFVQEVDKVSNIGLRWGHFYSKRLCDEVLGLGPEAVIRASAVHYNTEEEMRALVEVLKKLLS</sequence>
<reference evidence="2" key="1">
    <citation type="journal article" date="2020" name="Stud. Mycol.">
        <title>101 Dothideomycetes genomes: a test case for predicting lifestyles and emergence of pathogens.</title>
        <authorList>
            <person name="Haridas S."/>
            <person name="Albert R."/>
            <person name="Binder M."/>
            <person name="Bloem J."/>
            <person name="Labutti K."/>
            <person name="Salamov A."/>
            <person name="Andreopoulos B."/>
            <person name="Baker S."/>
            <person name="Barry K."/>
            <person name="Bills G."/>
            <person name="Bluhm B."/>
            <person name="Cannon C."/>
            <person name="Castanera R."/>
            <person name="Culley D."/>
            <person name="Daum C."/>
            <person name="Ezra D."/>
            <person name="Gonzalez J."/>
            <person name="Henrissat B."/>
            <person name="Kuo A."/>
            <person name="Liang C."/>
            <person name="Lipzen A."/>
            <person name="Lutzoni F."/>
            <person name="Magnuson J."/>
            <person name="Mondo S."/>
            <person name="Nolan M."/>
            <person name="Ohm R."/>
            <person name="Pangilinan J."/>
            <person name="Park H.-J."/>
            <person name="Ramirez L."/>
            <person name="Alfaro M."/>
            <person name="Sun H."/>
            <person name="Tritt A."/>
            <person name="Yoshinaga Y."/>
            <person name="Zwiers L.-H."/>
            <person name="Turgeon B."/>
            <person name="Goodwin S."/>
            <person name="Spatafora J."/>
            <person name="Crous P."/>
            <person name="Grigoriev I."/>
        </authorList>
    </citation>
    <scope>NUCLEOTIDE SEQUENCE</scope>
    <source>
        <strain evidence="2">CBS 123094</strain>
    </source>
</reference>
<evidence type="ECO:0000313" key="2">
    <source>
        <dbReference type="EMBL" id="KAF2004158.1"/>
    </source>
</evidence>
<dbReference type="OrthoDB" id="420046at2759"/>
<evidence type="ECO:0000259" key="1">
    <source>
        <dbReference type="Pfam" id="PF00266"/>
    </source>
</evidence>
<evidence type="ECO:0000313" key="3">
    <source>
        <dbReference type="Proteomes" id="UP000799779"/>
    </source>
</evidence>
<proteinExistence type="predicted"/>
<dbReference type="InterPro" id="IPR015421">
    <property type="entry name" value="PyrdxlP-dep_Trfase_major"/>
</dbReference>
<dbReference type="InterPro" id="IPR015422">
    <property type="entry name" value="PyrdxlP-dep_Trfase_small"/>
</dbReference>
<dbReference type="AlphaFoldDB" id="A0A6A5WSW0"/>
<dbReference type="Gene3D" id="3.90.1150.10">
    <property type="entry name" value="Aspartate Aminotransferase, domain 1"/>
    <property type="match status" value="1"/>
</dbReference>
<name>A0A6A5WSW0_9PLEO</name>
<dbReference type="EMBL" id="ML977569">
    <property type="protein sequence ID" value="KAF2004158.1"/>
    <property type="molecule type" value="Genomic_DNA"/>
</dbReference>
<dbReference type="PANTHER" id="PTHR43586:SF21">
    <property type="entry name" value="PYRIDOXAL PHOSPHATE (PLP)-DEPENDENT ASPARTATE AMINOTRANSFERASE SUPERFAMILY"/>
    <property type="match status" value="1"/>
</dbReference>
<dbReference type="InterPro" id="IPR000192">
    <property type="entry name" value="Aminotrans_V_dom"/>
</dbReference>
<dbReference type="SUPFAM" id="SSF53383">
    <property type="entry name" value="PLP-dependent transferases"/>
    <property type="match status" value="1"/>
</dbReference>
<dbReference type="InterPro" id="IPR015424">
    <property type="entry name" value="PyrdxlP-dep_Trfase"/>
</dbReference>
<organism evidence="2 3">
    <name type="scientific">Amniculicola lignicola CBS 123094</name>
    <dbReference type="NCBI Taxonomy" id="1392246"/>
    <lineage>
        <taxon>Eukaryota</taxon>
        <taxon>Fungi</taxon>
        <taxon>Dikarya</taxon>
        <taxon>Ascomycota</taxon>
        <taxon>Pezizomycotina</taxon>
        <taxon>Dothideomycetes</taxon>
        <taxon>Pleosporomycetidae</taxon>
        <taxon>Pleosporales</taxon>
        <taxon>Amniculicolaceae</taxon>
        <taxon>Amniculicola</taxon>
    </lineage>
</organism>
<gene>
    <name evidence="2" type="ORF">P154DRAFT_427734</name>
</gene>
<dbReference type="Proteomes" id="UP000799779">
    <property type="component" value="Unassembled WGS sequence"/>
</dbReference>